<reference evidence="2 3" key="1">
    <citation type="journal article" date="2024" name="Chem. Sci.">
        <title>Discovery of megapolipeptins by genome mining of a Burkholderiales bacteria collection.</title>
        <authorList>
            <person name="Paulo B.S."/>
            <person name="Recchia M.J.J."/>
            <person name="Lee S."/>
            <person name="Fergusson C.H."/>
            <person name="Romanowski S.B."/>
            <person name="Hernandez A."/>
            <person name="Krull N."/>
            <person name="Liu D.Y."/>
            <person name="Cavanagh H."/>
            <person name="Bos A."/>
            <person name="Gray C.A."/>
            <person name="Murphy B.T."/>
            <person name="Linington R.G."/>
            <person name="Eustaquio A.S."/>
        </authorList>
    </citation>
    <scope>NUCLEOTIDE SEQUENCE [LARGE SCALE GENOMIC DNA]</scope>
    <source>
        <strain evidence="2 3">RL21-008-BIB-B</strain>
    </source>
</reference>
<keyword evidence="3" id="KW-1185">Reference proteome</keyword>
<evidence type="ECO:0000313" key="3">
    <source>
        <dbReference type="Proteomes" id="UP001629214"/>
    </source>
</evidence>
<proteinExistence type="predicted"/>
<name>A0ABW8Z4U3_9BURK</name>
<keyword evidence="1" id="KW-0732">Signal</keyword>
<evidence type="ECO:0000313" key="2">
    <source>
        <dbReference type="EMBL" id="MFL9878077.1"/>
    </source>
</evidence>
<comment type="caution">
    <text evidence="2">The sequence shown here is derived from an EMBL/GenBank/DDBJ whole genome shotgun (WGS) entry which is preliminary data.</text>
</comment>
<evidence type="ECO:0000256" key="1">
    <source>
        <dbReference type="SAM" id="SignalP"/>
    </source>
</evidence>
<feature type="signal peptide" evidence="1">
    <location>
        <begin position="1"/>
        <end position="25"/>
    </location>
</feature>
<protein>
    <recommendedName>
        <fullName evidence="4">Transmembrane protein</fullName>
    </recommendedName>
</protein>
<dbReference type="Proteomes" id="UP001629214">
    <property type="component" value="Unassembled WGS sequence"/>
</dbReference>
<organism evidence="2 3">
    <name type="scientific">Herbaspirillum rhizosphaerae</name>
    <dbReference type="NCBI Taxonomy" id="346179"/>
    <lineage>
        <taxon>Bacteria</taxon>
        <taxon>Pseudomonadati</taxon>
        <taxon>Pseudomonadota</taxon>
        <taxon>Betaproteobacteria</taxon>
        <taxon>Burkholderiales</taxon>
        <taxon>Oxalobacteraceae</taxon>
        <taxon>Herbaspirillum</taxon>
    </lineage>
</organism>
<gene>
    <name evidence="2" type="ORF">PQR63_06795</name>
</gene>
<sequence length="315" mass="34626">MKLRLKPLRAFAFATAVLISTAMQAATAQDSFQFGVVGHSFSGNPDGAVLSKALSESDADNLAFVVVNGIKSAAEPCSDTLYSERRDLLKEAENGVIVSLAASDWVGCRNKNGSIAIERLNRVRDLFFPDEFSFGASKVPLFRQSVTPKFRGYTENARWEFGNVLFATVNLPSANNHFLPDGGRNSEFEDRLIANKDWLQRLFTFATQRKMAGIVLFTDGNPLAQPSQRPFLLRGQRDGFSETRQRITTLAGEFRGKVLLVHGENLKNESNAGILWRRNLGSIGVASGWSKFAVDNSKPNLFTLANETKSAPASQ</sequence>
<accession>A0ABW8Z4U3</accession>
<dbReference type="EMBL" id="JAQQFR010000003">
    <property type="protein sequence ID" value="MFL9878077.1"/>
    <property type="molecule type" value="Genomic_DNA"/>
</dbReference>
<feature type="chain" id="PRO_5045931452" description="Transmembrane protein" evidence="1">
    <location>
        <begin position="26"/>
        <end position="315"/>
    </location>
</feature>
<dbReference type="RefSeq" id="WP_408166721.1">
    <property type="nucleotide sequence ID" value="NZ_JAQQFR010000003.1"/>
</dbReference>
<evidence type="ECO:0008006" key="4">
    <source>
        <dbReference type="Google" id="ProtNLM"/>
    </source>
</evidence>